<dbReference type="Proteomes" id="UP000741282">
    <property type="component" value="Unassembled WGS sequence"/>
</dbReference>
<gene>
    <name evidence="1" type="ORF">KC685_00120</name>
</gene>
<proteinExistence type="predicted"/>
<comment type="caution">
    <text evidence="1">The sequence shown here is derived from an EMBL/GenBank/DDBJ whole genome shotgun (WGS) entry which is preliminary data.</text>
</comment>
<accession>A0A955I0Z4</accession>
<evidence type="ECO:0000313" key="1">
    <source>
        <dbReference type="EMBL" id="MCA9376312.1"/>
    </source>
</evidence>
<dbReference type="EMBL" id="JAGQLN010000001">
    <property type="protein sequence ID" value="MCA9376312.1"/>
    <property type="molecule type" value="Genomic_DNA"/>
</dbReference>
<reference evidence="1" key="2">
    <citation type="journal article" date="2021" name="Microbiome">
        <title>Successional dynamics and alternative stable states in a saline activated sludge microbial community over 9 years.</title>
        <authorList>
            <person name="Wang Y."/>
            <person name="Ye J."/>
            <person name="Ju F."/>
            <person name="Liu L."/>
            <person name="Boyd J.A."/>
            <person name="Deng Y."/>
            <person name="Parks D.H."/>
            <person name="Jiang X."/>
            <person name="Yin X."/>
            <person name="Woodcroft B.J."/>
            <person name="Tyson G.W."/>
            <person name="Hugenholtz P."/>
            <person name="Polz M.F."/>
            <person name="Zhang T."/>
        </authorList>
    </citation>
    <scope>NUCLEOTIDE SEQUENCE</scope>
    <source>
        <strain evidence="1">HKST-UBA17</strain>
    </source>
</reference>
<protein>
    <recommendedName>
        <fullName evidence="3">Nucleoside 2-deoxyribosyltransferase</fullName>
    </recommendedName>
</protein>
<reference evidence="1" key="1">
    <citation type="submission" date="2020-04" db="EMBL/GenBank/DDBJ databases">
        <authorList>
            <person name="Zhang T."/>
        </authorList>
    </citation>
    <scope>NUCLEOTIDE SEQUENCE</scope>
    <source>
        <strain evidence="1">HKST-UBA17</strain>
    </source>
</reference>
<organism evidence="1 2">
    <name type="scientific">Candidatus Dojkabacteria bacterium</name>
    <dbReference type="NCBI Taxonomy" id="2099670"/>
    <lineage>
        <taxon>Bacteria</taxon>
        <taxon>Candidatus Dojkabacteria</taxon>
    </lineage>
</organism>
<evidence type="ECO:0008006" key="3">
    <source>
        <dbReference type="Google" id="ProtNLM"/>
    </source>
</evidence>
<evidence type="ECO:0000313" key="2">
    <source>
        <dbReference type="Proteomes" id="UP000741282"/>
    </source>
</evidence>
<name>A0A955I0Z4_9BACT</name>
<dbReference type="Gene3D" id="3.40.50.450">
    <property type="match status" value="1"/>
</dbReference>
<dbReference type="AlphaFoldDB" id="A0A955I0Z4"/>
<sequence length="185" mass="21449">MSIKIFYTASFYGKAQYQKEYDMVRESILKTGVDMISPELGGYTQVLSKRERDRLRDKNSIHYASIKRGIMMCDATVIEVSREDFQLGHEATLAIQAKKHVLCLSVNEDYSKKIKNPYFHGARYNRYNIDEVIGRFISKVDREGLSERFNFFLSPSQLTYISEQARLEGRTTADYLRGLIENDMG</sequence>